<reference evidence="1" key="2">
    <citation type="journal article" date="2021" name="Genome Biol. Evol.">
        <title>Developing a high-quality reference genome for a parasitic bivalve with doubly uniparental inheritance (Bivalvia: Unionida).</title>
        <authorList>
            <person name="Smith C.H."/>
        </authorList>
    </citation>
    <scope>NUCLEOTIDE SEQUENCE</scope>
    <source>
        <strain evidence="1">CHS0354</strain>
        <tissue evidence="1">Mantle</tissue>
    </source>
</reference>
<gene>
    <name evidence="1" type="ORF">CHS0354_003337</name>
</gene>
<evidence type="ECO:0000313" key="2">
    <source>
        <dbReference type="Proteomes" id="UP001195483"/>
    </source>
</evidence>
<reference evidence="1" key="1">
    <citation type="journal article" date="2021" name="Genome Biol. Evol.">
        <title>A High-Quality Reference Genome for a Parasitic Bivalve with Doubly Uniparental Inheritance (Bivalvia: Unionida).</title>
        <authorList>
            <person name="Smith C.H."/>
        </authorList>
    </citation>
    <scope>NUCLEOTIDE SEQUENCE</scope>
    <source>
        <strain evidence="1">CHS0354</strain>
    </source>
</reference>
<dbReference type="SUPFAM" id="SSF53067">
    <property type="entry name" value="Actin-like ATPase domain"/>
    <property type="match status" value="1"/>
</dbReference>
<keyword evidence="2" id="KW-1185">Reference proteome</keyword>
<dbReference type="Proteomes" id="UP001195483">
    <property type="component" value="Unassembled WGS sequence"/>
</dbReference>
<dbReference type="AlphaFoldDB" id="A0AAE0S5F2"/>
<dbReference type="PANTHER" id="PTHR14187">
    <property type="entry name" value="ALPHA KINASE/ELONGATION FACTOR 2 KINASE"/>
    <property type="match status" value="1"/>
</dbReference>
<accession>A0AAE0S5F2</accession>
<feature type="non-terminal residue" evidence="1">
    <location>
        <position position="173"/>
    </location>
</feature>
<dbReference type="PANTHER" id="PTHR14187:SF5">
    <property type="entry name" value="HEAT SHOCK 70 KDA PROTEIN 12A"/>
    <property type="match status" value="1"/>
</dbReference>
<comment type="caution">
    <text evidence="1">The sequence shown here is derived from an EMBL/GenBank/DDBJ whole genome shotgun (WGS) entry which is preliminary data.</text>
</comment>
<dbReference type="EMBL" id="JAEAOA010000270">
    <property type="protein sequence ID" value="KAK3585489.1"/>
    <property type="molecule type" value="Genomic_DNA"/>
</dbReference>
<dbReference type="Gene3D" id="3.30.420.40">
    <property type="match status" value="1"/>
</dbReference>
<reference evidence="1" key="3">
    <citation type="submission" date="2023-05" db="EMBL/GenBank/DDBJ databases">
        <authorList>
            <person name="Smith C.H."/>
        </authorList>
    </citation>
    <scope>NUCLEOTIDE SEQUENCE</scope>
    <source>
        <strain evidence="1">CHS0354</strain>
        <tissue evidence="1">Mantle</tissue>
    </source>
</reference>
<evidence type="ECO:0000313" key="1">
    <source>
        <dbReference type="EMBL" id="KAK3585489.1"/>
    </source>
</evidence>
<organism evidence="1 2">
    <name type="scientific">Potamilus streckersoni</name>
    <dbReference type="NCBI Taxonomy" id="2493646"/>
    <lineage>
        <taxon>Eukaryota</taxon>
        <taxon>Metazoa</taxon>
        <taxon>Spiralia</taxon>
        <taxon>Lophotrochozoa</taxon>
        <taxon>Mollusca</taxon>
        <taxon>Bivalvia</taxon>
        <taxon>Autobranchia</taxon>
        <taxon>Heteroconchia</taxon>
        <taxon>Palaeoheterodonta</taxon>
        <taxon>Unionida</taxon>
        <taxon>Unionoidea</taxon>
        <taxon>Unionidae</taxon>
        <taxon>Ambleminae</taxon>
        <taxon>Lampsilini</taxon>
        <taxon>Potamilus</taxon>
    </lineage>
</organism>
<dbReference type="InterPro" id="IPR043129">
    <property type="entry name" value="ATPase_NBD"/>
</dbReference>
<sequence>FGKNKRLLTAAIDFGTTYSGYAYSFVNDSTKVYVNYWEGKIASVKTPTVILLNPDKSCAAMGEDAQEKYQKLIKAKEAENWYYFERFKMELYSKPPPLEKNMTIEDIKGKSVLALEVFSAAIKYLKNHLLDVLNAKEDYVAILAPDIHWVLTVPAIWNDSSKQFMREAAREVF</sequence>
<protein>
    <recommendedName>
        <fullName evidence="3">Heat shock protein 70</fullName>
    </recommendedName>
</protein>
<name>A0AAE0S5F2_9BIVA</name>
<evidence type="ECO:0008006" key="3">
    <source>
        <dbReference type="Google" id="ProtNLM"/>
    </source>
</evidence>
<proteinExistence type="predicted"/>